<sequence>MDRIQMHAFFSPNGSDYFDSVRTGTAQCGTGATFACIYSTNAEEWTMCDDELLRRYDAERQRHQRARFEWVPAPLEGRTVLALGGGRAFWADAFRGYPDGITFTTHYRWIRGHLPEADPDAWPNLAIEFSASDPVNITADVDGRGEPRATGTQGGHALHALGSADLPGIATAEWWLPEVPRVSLALAFLHASIGLEGSAVVDTRGWTDEIAANAIRIG</sequence>
<dbReference type="PATRIC" id="fig|33014.5.peg.2284"/>
<proteinExistence type="predicted"/>
<evidence type="ECO:0000313" key="1">
    <source>
        <dbReference type="EMBL" id="AJW79599.1"/>
    </source>
</evidence>
<dbReference type="Proteomes" id="UP000032604">
    <property type="component" value="Chromosome"/>
</dbReference>
<reference evidence="1 3" key="1">
    <citation type="journal article" date="2015" name="Genome Announc.">
        <title>Complete Genome Sequence of Clavibacter michiganensis subsp. insidiosus R1-1 Using PacBio Single-Molecule Real-Time Technology.</title>
        <authorList>
            <person name="Lu Y."/>
            <person name="Samac D.A."/>
            <person name="Glazebrook J."/>
            <person name="Ishimaru C.A."/>
        </authorList>
    </citation>
    <scope>NUCLEOTIDE SEQUENCE [LARGE SCALE GENOMIC DNA]</scope>
    <source>
        <strain evidence="1 3">R1-1</strain>
    </source>
</reference>
<dbReference type="EMBL" id="CP011043">
    <property type="protein sequence ID" value="AJW79599.1"/>
    <property type="molecule type" value="Genomic_DNA"/>
</dbReference>
<evidence type="ECO:0000313" key="4">
    <source>
        <dbReference type="Proteomes" id="UP000266634"/>
    </source>
</evidence>
<evidence type="ECO:0000313" key="2">
    <source>
        <dbReference type="EMBL" id="RIJ43419.1"/>
    </source>
</evidence>
<protein>
    <submittedName>
        <fullName evidence="1">Uncharacterized protein</fullName>
    </submittedName>
</protein>
<dbReference type="AlphaFoldDB" id="A0A0D5CJX0"/>
<dbReference type="Proteomes" id="UP000266634">
    <property type="component" value="Unassembled WGS sequence"/>
</dbReference>
<accession>A0A0D5CJX0</accession>
<evidence type="ECO:0000313" key="3">
    <source>
        <dbReference type="Proteomes" id="UP000032604"/>
    </source>
</evidence>
<name>A0A0D5CJX0_9MICO</name>
<reference evidence="2 4" key="2">
    <citation type="submission" date="2018-08" db="EMBL/GenBank/DDBJ databases">
        <title>Genome Sequence of Clavibacter michiganensis Subspecies type strains, and the Atypical Peach-Colored Strains Isolated from Tomato.</title>
        <authorList>
            <person name="Osdaghi E."/>
            <person name="Portier P."/>
            <person name="Briand M."/>
            <person name="Jacques M.-A."/>
        </authorList>
    </citation>
    <scope>NUCLEOTIDE SEQUENCE [LARGE SCALE GENOMIC DNA]</scope>
    <source>
        <strain evidence="2 4">CFBP 6488</strain>
    </source>
</reference>
<gene>
    <name evidence="2" type="ORF">DZF93_06600</name>
    <name evidence="1" type="ORF">VO01_11045</name>
</gene>
<dbReference type="KEGG" id="cmh:VO01_11045"/>
<dbReference type="HOGENOM" id="CLU_1265088_0_0_11"/>
<organism evidence="1 3">
    <name type="scientific">Clavibacter michiganensis subsp. insidiosus</name>
    <dbReference type="NCBI Taxonomy" id="33014"/>
    <lineage>
        <taxon>Bacteria</taxon>
        <taxon>Bacillati</taxon>
        <taxon>Actinomycetota</taxon>
        <taxon>Actinomycetes</taxon>
        <taxon>Micrococcales</taxon>
        <taxon>Microbacteriaceae</taxon>
        <taxon>Clavibacter</taxon>
    </lineage>
</organism>
<dbReference type="EMBL" id="QWEA01000191">
    <property type="protein sequence ID" value="RIJ43419.1"/>
    <property type="molecule type" value="Genomic_DNA"/>
</dbReference>